<dbReference type="GeneID" id="98642987"/>
<evidence type="ECO:0000256" key="3">
    <source>
        <dbReference type="ARBA" id="ARBA00015991"/>
    </source>
</evidence>
<dbReference type="GO" id="GO:0003998">
    <property type="term" value="F:acylphosphatase activity"/>
    <property type="evidence" value="ECO:0007669"/>
    <property type="project" value="UniProtKB-EC"/>
</dbReference>
<evidence type="ECO:0000256" key="6">
    <source>
        <dbReference type="RuleBase" id="RU004168"/>
    </source>
</evidence>
<evidence type="ECO:0000256" key="4">
    <source>
        <dbReference type="ARBA" id="ARBA00047645"/>
    </source>
</evidence>
<dbReference type="PRINTS" id="PR00112">
    <property type="entry name" value="ACYLPHPHTASE"/>
</dbReference>
<evidence type="ECO:0000313" key="9">
    <source>
        <dbReference type="Proteomes" id="UP001478817"/>
    </source>
</evidence>
<evidence type="ECO:0000313" key="8">
    <source>
        <dbReference type="EMBL" id="MEQ2638381.1"/>
    </source>
</evidence>
<dbReference type="RefSeq" id="WP_117204382.1">
    <property type="nucleotide sequence ID" value="NZ_DBFOJJ010000046.1"/>
</dbReference>
<dbReference type="EC" id="3.6.1.7" evidence="2 5"/>
<gene>
    <name evidence="8" type="ORF">AAAT05_08525</name>
</gene>
<evidence type="ECO:0000259" key="7">
    <source>
        <dbReference type="PROSITE" id="PS51160"/>
    </source>
</evidence>
<comment type="caution">
    <text evidence="8">The sequence shown here is derived from an EMBL/GenBank/DDBJ whole genome shotgun (WGS) entry which is preliminary data.</text>
</comment>
<comment type="catalytic activity">
    <reaction evidence="4 5">
        <text>an acyl phosphate + H2O = a carboxylate + phosphate + H(+)</text>
        <dbReference type="Rhea" id="RHEA:14965"/>
        <dbReference type="ChEBI" id="CHEBI:15377"/>
        <dbReference type="ChEBI" id="CHEBI:15378"/>
        <dbReference type="ChEBI" id="CHEBI:29067"/>
        <dbReference type="ChEBI" id="CHEBI:43474"/>
        <dbReference type="ChEBI" id="CHEBI:59918"/>
        <dbReference type="EC" id="3.6.1.7"/>
    </reaction>
</comment>
<dbReference type="PROSITE" id="PS00151">
    <property type="entry name" value="ACYLPHOSPHATASE_2"/>
    <property type="match status" value="1"/>
</dbReference>
<dbReference type="InterPro" id="IPR020456">
    <property type="entry name" value="Acylphosphatase"/>
</dbReference>
<dbReference type="PROSITE" id="PS51160">
    <property type="entry name" value="ACYLPHOSPHATASE_3"/>
    <property type="match status" value="1"/>
</dbReference>
<feature type="active site" evidence="5">
    <location>
        <position position="43"/>
    </location>
</feature>
<keyword evidence="9" id="KW-1185">Reference proteome</keyword>
<reference evidence="8 9" key="1">
    <citation type="submission" date="2024-04" db="EMBL/GenBank/DDBJ databases">
        <title>Human intestinal bacterial collection.</title>
        <authorList>
            <person name="Pauvert C."/>
            <person name="Hitch T.C.A."/>
            <person name="Clavel T."/>
        </authorList>
    </citation>
    <scope>NUCLEOTIDE SEQUENCE [LARGE SCALE GENOMIC DNA]</scope>
    <source>
        <strain evidence="8 9">CLA-AA-H197</strain>
    </source>
</reference>
<sequence>MQAGDGALRRTRYRFVGQVQGVGFRWTSSRIASGLGLTGWVRNEYDGSVTCVLQGTDAQIGAFFSQLADMMHRYARYAIDSREDEGVVAGERDFRVRY</sequence>
<feature type="domain" description="Acylphosphatase-like" evidence="7">
    <location>
        <begin position="10"/>
        <end position="98"/>
    </location>
</feature>
<feature type="active site" evidence="5">
    <location>
        <position position="25"/>
    </location>
</feature>
<dbReference type="InterPro" id="IPR036046">
    <property type="entry name" value="Acylphosphatase-like_dom_sf"/>
</dbReference>
<dbReference type="PANTHER" id="PTHR47268">
    <property type="entry name" value="ACYLPHOSPHATASE"/>
    <property type="match status" value="1"/>
</dbReference>
<dbReference type="PANTHER" id="PTHR47268:SF4">
    <property type="entry name" value="ACYLPHOSPHATASE"/>
    <property type="match status" value="1"/>
</dbReference>
<accession>A0ABV1IIG3</accession>
<dbReference type="Pfam" id="PF00708">
    <property type="entry name" value="Acylphosphatase"/>
    <property type="match status" value="1"/>
</dbReference>
<evidence type="ECO:0000256" key="2">
    <source>
        <dbReference type="ARBA" id="ARBA00012150"/>
    </source>
</evidence>
<protein>
    <recommendedName>
        <fullName evidence="3 5">acylphosphatase</fullName>
        <ecNumber evidence="2 5">3.6.1.7</ecNumber>
    </recommendedName>
</protein>
<name>A0ABV1IIG3_9ACTN</name>
<dbReference type="InterPro" id="IPR017968">
    <property type="entry name" value="Acylphosphatase_CS"/>
</dbReference>
<evidence type="ECO:0000256" key="5">
    <source>
        <dbReference type="PROSITE-ProRule" id="PRU00520"/>
    </source>
</evidence>
<comment type="similarity">
    <text evidence="1 6">Belongs to the acylphosphatase family.</text>
</comment>
<organism evidence="8 9">
    <name type="scientific">Paratractidigestivibacter faecalis</name>
    <dbReference type="NCBI Taxonomy" id="2292441"/>
    <lineage>
        <taxon>Bacteria</taxon>
        <taxon>Bacillati</taxon>
        <taxon>Actinomycetota</taxon>
        <taxon>Coriobacteriia</taxon>
        <taxon>Coriobacteriales</taxon>
        <taxon>Atopobiaceae</taxon>
        <taxon>Paratractidigestivibacter</taxon>
    </lineage>
</organism>
<dbReference type="Proteomes" id="UP001478817">
    <property type="component" value="Unassembled WGS sequence"/>
</dbReference>
<dbReference type="InterPro" id="IPR001792">
    <property type="entry name" value="Acylphosphatase-like_dom"/>
</dbReference>
<dbReference type="EMBL" id="JBBNGS010000018">
    <property type="protein sequence ID" value="MEQ2638381.1"/>
    <property type="molecule type" value="Genomic_DNA"/>
</dbReference>
<proteinExistence type="inferred from homology"/>
<evidence type="ECO:0000256" key="1">
    <source>
        <dbReference type="ARBA" id="ARBA00005614"/>
    </source>
</evidence>
<keyword evidence="5 8" id="KW-0378">Hydrolase</keyword>
<dbReference type="Gene3D" id="3.30.70.100">
    <property type="match status" value="1"/>
</dbReference>
<dbReference type="SUPFAM" id="SSF54975">
    <property type="entry name" value="Acylphosphatase/BLUF domain-like"/>
    <property type="match status" value="1"/>
</dbReference>